<reference evidence="8" key="3">
    <citation type="submission" date="2025-09" db="UniProtKB">
        <authorList>
            <consortium name="Ensembl"/>
        </authorList>
    </citation>
    <scope>IDENTIFICATION</scope>
</reference>
<dbReference type="PANTHER" id="PTHR46896">
    <property type="entry name" value="SENTRIN-SPECIFIC PROTEASE"/>
    <property type="match status" value="1"/>
</dbReference>
<dbReference type="KEGG" id="csem:103391951"/>
<dbReference type="AlphaFoldDB" id="A0A3P8VKM6"/>
<dbReference type="Ensembl" id="ENSCSET00000013158.1">
    <property type="protein sequence ID" value="ENSCSEP00000013000.1"/>
    <property type="gene ID" value="ENSCSEG00000008395.1"/>
</dbReference>
<dbReference type="RefSeq" id="XP_016895280.1">
    <property type="nucleotide sequence ID" value="XM_017039791.2"/>
</dbReference>
<reference evidence="8" key="2">
    <citation type="submission" date="2025-08" db="UniProtKB">
        <authorList>
            <consortium name="Ensembl"/>
        </authorList>
    </citation>
    <scope>IDENTIFICATION</scope>
</reference>
<name>A0A3P8VKM6_CYNSE</name>
<dbReference type="InterPro" id="IPR003653">
    <property type="entry name" value="Peptidase_C48_C"/>
</dbReference>
<dbReference type="GO" id="GO:0070139">
    <property type="term" value="F:SUMO-specific endopeptidase activity"/>
    <property type="evidence" value="ECO:0007669"/>
    <property type="project" value="TreeGrafter"/>
</dbReference>
<feature type="compositionally biased region" description="Basic and acidic residues" evidence="6">
    <location>
        <begin position="101"/>
        <end position="123"/>
    </location>
</feature>
<dbReference type="Pfam" id="PF02902">
    <property type="entry name" value="Peptidase_C48"/>
    <property type="match status" value="1"/>
</dbReference>
<dbReference type="InterPro" id="IPR051947">
    <property type="entry name" value="Sentrin-specific_protease"/>
</dbReference>
<protein>
    <submittedName>
        <fullName evidence="8">Uncharacterized LOC103391951</fullName>
    </submittedName>
</protein>
<dbReference type="Gene3D" id="3.40.395.10">
    <property type="entry name" value="Adenoviral Proteinase, Chain A"/>
    <property type="match status" value="1"/>
</dbReference>
<feature type="region of interest" description="Disordered" evidence="6">
    <location>
        <begin position="87"/>
        <end position="159"/>
    </location>
</feature>
<evidence type="ECO:0000259" key="7">
    <source>
        <dbReference type="PROSITE" id="PS50600"/>
    </source>
</evidence>
<evidence type="ECO:0000256" key="1">
    <source>
        <dbReference type="ARBA" id="ARBA00005234"/>
    </source>
</evidence>
<evidence type="ECO:0000256" key="3">
    <source>
        <dbReference type="ARBA" id="ARBA00022670"/>
    </source>
</evidence>
<dbReference type="OrthoDB" id="442460at2759"/>
<proteinExistence type="inferred from homology"/>
<evidence type="ECO:0000256" key="4">
    <source>
        <dbReference type="ARBA" id="ARBA00022786"/>
    </source>
</evidence>
<feature type="compositionally biased region" description="Basic and acidic residues" evidence="6">
    <location>
        <begin position="145"/>
        <end position="159"/>
    </location>
</feature>
<dbReference type="GeneID" id="103391951"/>
<dbReference type="OMA" id="NDDSKCR"/>
<dbReference type="GO" id="GO:0005737">
    <property type="term" value="C:cytoplasm"/>
    <property type="evidence" value="ECO:0007669"/>
    <property type="project" value="TreeGrafter"/>
</dbReference>
<evidence type="ECO:0000256" key="2">
    <source>
        <dbReference type="ARBA" id="ARBA00022553"/>
    </source>
</evidence>
<accession>A0A3P8VKM6</accession>
<feature type="compositionally biased region" description="Polar residues" evidence="6">
    <location>
        <begin position="850"/>
        <end position="885"/>
    </location>
</feature>
<reference evidence="8 9" key="1">
    <citation type="journal article" date="2014" name="Nat. Genet.">
        <title>Whole-genome sequence of a flatfish provides insights into ZW sex chromosome evolution and adaptation to a benthic lifestyle.</title>
        <authorList>
            <person name="Chen S."/>
            <person name="Zhang G."/>
            <person name="Shao C."/>
            <person name="Huang Q."/>
            <person name="Liu G."/>
            <person name="Zhang P."/>
            <person name="Song W."/>
            <person name="An N."/>
            <person name="Chalopin D."/>
            <person name="Volff J.N."/>
            <person name="Hong Y."/>
            <person name="Li Q."/>
            <person name="Sha Z."/>
            <person name="Zhou H."/>
            <person name="Xie M."/>
            <person name="Yu Q."/>
            <person name="Liu Y."/>
            <person name="Xiang H."/>
            <person name="Wang N."/>
            <person name="Wu K."/>
            <person name="Yang C."/>
            <person name="Zhou Q."/>
            <person name="Liao X."/>
            <person name="Yang L."/>
            <person name="Hu Q."/>
            <person name="Zhang J."/>
            <person name="Meng L."/>
            <person name="Jin L."/>
            <person name="Tian Y."/>
            <person name="Lian J."/>
            <person name="Yang J."/>
            <person name="Miao G."/>
            <person name="Liu S."/>
            <person name="Liang Z."/>
            <person name="Yan F."/>
            <person name="Li Y."/>
            <person name="Sun B."/>
            <person name="Zhang H."/>
            <person name="Zhang J."/>
            <person name="Zhu Y."/>
            <person name="Du M."/>
            <person name="Zhao Y."/>
            <person name="Schartl M."/>
            <person name="Tang Q."/>
            <person name="Wang J."/>
        </authorList>
    </citation>
    <scope>NUCLEOTIDE SEQUENCE</scope>
</reference>
<evidence type="ECO:0000256" key="5">
    <source>
        <dbReference type="ARBA" id="ARBA00022801"/>
    </source>
</evidence>
<dbReference type="SUPFAM" id="SSF54001">
    <property type="entry name" value="Cysteine proteinases"/>
    <property type="match status" value="1"/>
</dbReference>
<dbReference type="GO" id="GO:0016926">
    <property type="term" value="P:protein desumoylation"/>
    <property type="evidence" value="ECO:0007669"/>
    <property type="project" value="TreeGrafter"/>
</dbReference>
<evidence type="ECO:0000313" key="9">
    <source>
        <dbReference type="Proteomes" id="UP000265120"/>
    </source>
</evidence>
<dbReference type="Proteomes" id="UP000265120">
    <property type="component" value="Chromosome 16"/>
</dbReference>
<keyword evidence="2" id="KW-0597">Phosphoprotein</keyword>
<dbReference type="GO" id="GO:0005634">
    <property type="term" value="C:nucleus"/>
    <property type="evidence" value="ECO:0007669"/>
    <property type="project" value="TreeGrafter"/>
</dbReference>
<feature type="compositionally biased region" description="Basic and acidic residues" evidence="6">
    <location>
        <begin position="598"/>
        <end position="636"/>
    </location>
</feature>
<comment type="similarity">
    <text evidence="1">Belongs to the peptidase C48 family.</text>
</comment>
<dbReference type="InParanoid" id="A0A3P8VKM6"/>
<keyword evidence="9" id="KW-1185">Reference proteome</keyword>
<dbReference type="RefSeq" id="XP_016895281.1">
    <property type="nucleotide sequence ID" value="XM_017039792.2"/>
</dbReference>
<feature type="region of interest" description="Disordered" evidence="6">
    <location>
        <begin position="592"/>
        <end position="680"/>
    </location>
</feature>
<keyword evidence="3" id="KW-0645">Protease</keyword>
<dbReference type="STRING" id="244447.ENSCSEP00000013000"/>
<keyword evidence="5" id="KW-0378">Hydrolase</keyword>
<dbReference type="GO" id="GO:0006508">
    <property type="term" value="P:proteolysis"/>
    <property type="evidence" value="ECO:0007669"/>
    <property type="project" value="UniProtKB-KW"/>
</dbReference>
<feature type="compositionally biased region" description="Basic and acidic residues" evidence="6">
    <location>
        <begin position="889"/>
        <end position="898"/>
    </location>
</feature>
<dbReference type="PROSITE" id="PS50600">
    <property type="entry name" value="ULP_PROTEASE"/>
    <property type="match status" value="1"/>
</dbReference>
<feature type="region of interest" description="Disordered" evidence="6">
    <location>
        <begin position="850"/>
        <end position="909"/>
    </location>
</feature>
<evidence type="ECO:0000313" key="8">
    <source>
        <dbReference type="Ensembl" id="ENSCSEP00000013000.1"/>
    </source>
</evidence>
<sequence>MMDQKRALTIPFSVNKDNEVNLVSWPTLKGSKFRNLDSPHINGSTLFEQAAMIALEMNRRKARLVLTDVLKTDAGITYLERMKRSYKSGVREQMSTQRDGGCSKEKASLTRSGQDELKWEHRSPTPKHSQKSTASTHTKSKFRRKLDLGDKEEKEEIPTNGEECRFAEVVDCGLSVRWQPDENIESYNDFSPTNVKDKWTDPENIVKPSLHKRKRTETKSYPIGFDIPKRHRTSVLRFTGEDGSDGGPVPVSPEEALGNRYLDMLDSSIMKFTVGGDDTAQVLVPVIDSNLEFGNLNGSLNKCLSTAQEREIRMSGCTEPIVLSSDDEESSPSPESVSTLARPLVAGEDELLQGQMSHEAVTEPSDSALQDVEVVLVFVEDPSDSEARVSIDSVDNSCMDIAFSTLHCGGYRGKANGDMMMREHHIIIPLRDTSDQVDVVLTFEREALRKYSIWDEQDMEMQGIFFQGDEELSPPSVLLLCVSDNAACALQHDLCKLSIKKDANNTTGQASPIILLTLKKPQEGLEGAFLRSFLDIDCLKGLTHEPSLLTNNSDRFSFLEDVHAPFLSLEDSIKLIRRIGRDLHLLSLLGLEDVDDSPSPKDENNRDNSRLDKHDKNNRDDTQGDKDKEGTLHKLVEVTPQRKSVLQLETAAEQDAEMQLKPEETHEEQEPEQPPEKKALEPTPVYTLCHCRTKGSYSVSMCKPDSSWTKYKHQGLARRLIQFPPPPLKGGITVTMEDLQCLDNGQFLNDVIIDFYLKYLLHNASTEVAERIFVFSSFFYKQLTRRDNASEGGASDSCQKQRRHQRVKTWTRHVDIFNKDFVFVPVNQESHWYLVVICFPGLDKPTLETWNSSDSQETDWTTNQNNAKSPSHNPKTSPTVNNSDIVGSESEKTEDEVPRPPQPGPVNCTEKTFQKKTVCKRPCILIMDSLKLSLHERVVKLLRDYLQSEWEVRRCSTREFGPDQMKSSHCQVPLQDNSSDCGLYLLHYVESFLKDPVVHFDLPLQLQRWFPRQQVRRKRDQIRDLVLYLFRQQNLNKNR</sequence>
<dbReference type="InterPro" id="IPR038765">
    <property type="entry name" value="Papain-like_cys_pep_sf"/>
</dbReference>
<dbReference type="PANTHER" id="PTHR46896:SF2">
    <property type="entry name" value="SENTRIN-SPECIFIC PROTEASE 7"/>
    <property type="match status" value="1"/>
</dbReference>
<feature type="domain" description="Ubiquitin-like protease family profile" evidence="7">
    <location>
        <begin position="732"/>
        <end position="992"/>
    </location>
</feature>
<keyword evidence="4" id="KW-0833">Ubl conjugation pathway</keyword>
<organism evidence="8 9">
    <name type="scientific">Cynoglossus semilaevis</name>
    <name type="common">Tongue sole</name>
    <dbReference type="NCBI Taxonomy" id="244447"/>
    <lineage>
        <taxon>Eukaryota</taxon>
        <taxon>Metazoa</taxon>
        <taxon>Chordata</taxon>
        <taxon>Craniata</taxon>
        <taxon>Vertebrata</taxon>
        <taxon>Euteleostomi</taxon>
        <taxon>Actinopterygii</taxon>
        <taxon>Neopterygii</taxon>
        <taxon>Teleostei</taxon>
        <taxon>Neoteleostei</taxon>
        <taxon>Acanthomorphata</taxon>
        <taxon>Carangaria</taxon>
        <taxon>Pleuronectiformes</taxon>
        <taxon>Pleuronectoidei</taxon>
        <taxon>Cynoglossidae</taxon>
        <taxon>Cynoglossinae</taxon>
        <taxon>Cynoglossus</taxon>
    </lineage>
</organism>
<dbReference type="GeneTree" id="ENSGT00940000157308"/>
<evidence type="ECO:0000256" key="6">
    <source>
        <dbReference type="SAM" id="MobiDB-lite"/>
    </source>
</evidence>